<dbReference type="Gene3D" id="1.20.120.1020">
    <property type="entry name" value="Prion-inhibition and propagation, HeLo domain"/>
    <property type="match status" value="1"/>
</dbReference>
<evidence type="ECO:0000313" key="1">
    <source>
        <dbReference type="EMBL" id="KAL2831450.1"/>
    </source>
</evidence>
<dbReference type="PANTHER" id="PTHR37542">
    <property type="entry name" value="HELO DOMAIN-CONTAINING PROTEIN-RELATED"/>
    <property type="match status" value="1"/>
</dbReference>
<sequence length="553" mass="61744">MDIFGTTIVAIHEIYNITVFIRGVVKSTQNFDADRVSIEHRLHHELLFLDSFKSLFFDDDGAFISNEHLPIYLKHDVHNTIMYLRKSLAEYGMLAAKYEVLDIQTDGHEQTGSANNTKDMSVSVYQRVKGRVEDLKKRAVDWALFDKTKMLKTLEEYSAQTERLRQTMSLMLLTMAAMGSTELRDFAESKRARNMGLQNVVKRQLLTLGHPPDDFTALGGWLEEIAESSTGSNLKLARYEGDWGPVQTVVVEYRKYDDTLMTAPDISFDKSMAPIRDLAWLLVSATGLDKKEVITVGGASYGPSISTLPCLGYLDEPGEGRTAFLYQLPRSQDIQPVGNIVTLHGRINDQSFRGRPPLGSRFLLAHTLASTLLGIHTCGWVHKNISSRGIIVYPSVGRQRLIPYVAGWGYARNIDGGTLLVNADTDLEANLYRHPLRQGQPRDSFKPEHDIYTLGVILLEIALWRTVSDVFKKQIEAASTTGKVPEPERITRALVDIAHQDIPGEMGEGYARAVERCLTGDFGVQADGDPKQTQLSVAFRELVVDVVATGIEL</sequence>
<comment type="caution">
    <text evidence="1">The sequence shown here is derived from an EMBL/GenBank/DDBJ whole genome shotgun (WGS) entry which is preliminary data.</text>
</comment>
<reference evidence="1 2" key="1">
    <citation type="submission" date="2024-07" db="EMBL/GenBank/DDBJ databases">
        <title>Section-level genome sequencing and comparative genomics of Aspergillus sections Usti and Cavernicolus.</title>
        <authorList>
            <consortium name="Lawrence Berkeley National Laboratory"/>
            <person name="Nybo J.L."/>
            <person name="Vesth T.C."/>
            <person name="Theobald S."/>
            <person name="Frisvad J.C."/>
            <person name="Larsen T.O."/>
            <person name="Kjaerboelling I."/>
            <person name="Rothschild-Mancinelli K."/>
            <person name="Lyhne E.K."/>
            <person name="Kogle M.E."/>
            <person name="Barry K."/>
            <person name="Clum A."/>
            <person name="Na H."/>
            <person name="Ledsgaard L."/>
            <person name="Lin J."/>
            <person name="Lipzen A."/>
            <person name="Kuo A."/>
            <person name="Riley R."/>
            <person name="Mondo S."/>
            <person name="LaButti K."/>
            <person name="Haridas S."/>
            <person name="Pangalinan J."/>
            <person name="Salamov A.A."/>
            <person name="Simmons B.A."/>
            <person name="Magnuson J.K."/>
            <person name="Chen J."/>
            <person name="Drula E."/>
            <person name="Henrissat B."/>
            <person name="Wiebenga A."/>
            <person name="Lubbers R.J."/>
            <person name="Gomes A.C."/>
            <person name="Makela M.R."/>
            <person name="Stajich J."/>
            <person name="Grigoriev I.V."/>
            <person name="Mortensen U.H."/>
            <person name="De vries R.P."/>
            <person name="Baker S.E."/>
            <person name="Andersen M.R."/>
        </authorList>
    </citation>
    <scope>NUCLEOTIDE SEQUENCE [LARGE SCALE GENOMIC DNA]</scope>
    <source>
        <strain evidence="1 2">CBS 600.67</strain>
    </source>
</reference>
<protein>
    <recommendedName>
        <fullName evidence="3">Protein kinase domain-containing protein</fullName>
    </recommendedName>
</protein>
<dbReference type="EMBL" id="JBFXLS010000009">
    <property type="protein sequence ID" value="KAL2831450.1"/>
    <property type="molecule type" value="Genomic_DNA"/>
</dbReference>
<dbReference type="Proteomes" id="UP001610335">
    <property type="component" value="Unassembled WGS sequence"/>
</dbReference>
<evidence type="ECO:0008006" key="3">
    <source>
        <dbReference type="Google" id="ProtNLM"/>
    </source>
</evidence>
<accession>A0ABR4IUM9</accession>
<gene>
    <name evidence="1" type="ORF">BDW59DRAFT_140183</name>
</gene>
<evidence type="ECO:0000313" key="2">
    <source>
        <dbReference type="Proteomes" id="UP001610335"/>
    </source>
</evidence>
<dbReference type="SUPFAM" id="SSF56112">
    <property type="entry name" value="Protein kinase-like (PK-like)"/>
    <property type="match status" value="1"/>
</dbReference>
<dbReference type="Gene3D" id="1.10.510.10">
    <property type="entry name" value="Transferase(Phosphotransferase) domain 1"/>
    <property type="match status" value="1"/>
</dbReference>
<organism evidence="1 2">
    <name type="scientific">Aspergillus cavernicola</name>
    <dbReference type="NCBI Taxonomy" id="176166"/>
    <lineage>
        <taxon>Eukaryota</taxon>
        <taxon>Fungi</taxon>
        <taxon>Dikarya</taxon>
        <taxon>Ascomycota</taxon>
        <taxon>Pezizomycotina</taxon>
        <taxon>Eurotiomycetes</taxon>
        <taxon>Eurotiomycetidae</taxon>
        <taxon>Eurotiales</taxon>
        <taxon>Aspergillaceae</taxon>
        <taxon>Aspergillus</taxon>
        <taxon>Aspergillus subgen. Nidulantes</taxon>
    </lineage>
</organism>
<dbReference type="PANTHER" id="PTHR37542:SF1">
    <property type="entry name" value="PRION-INHIBITION AND PROPAGATION HELO DOMAIN-CONTAINING PROTEIN"/>
    <property type="match status" value="1"/>
</dbReference>
<dbReference type="InterPro" id="IPR011009">
    <property type="entry name" value="Kinase-like_dom_sf"/>
</dbReference>
<name>A0ABR4IUM9_9EURO</name>
<dbReference type="InterPro" id="IPR038305">
    <property type="entry name" value="HeLo_sf"/>
</dbReference>
<proteinExistence type="predicted"/>
<keyword evidence="2" id="KW-1185">Reference proteome</keyword>